<keyword evidence="1" id="KW-0812">Transmembrane</keyword>
<dbReference type="PRINTS" id="PR01782">
    <property type="entry name" value="MCEVIRFACTOR"/>
</dbReference>
<dbReference type="EMBL" id="PVNH01000014">
    <property type="protein sequence ID" value="PRX43662.1"/>
    <property type="molecule type" value="Genomic_DNA"/>
</dbReference>
<feature type="domain" description="Mammalian cell entry C-terminal" evidence="3">
    <location>
        <begin position="120"/>
        <end position="286"/>
    </location>
</feature>
<keyword evidence="1" id="KW-1133">Transmembrane helix</keyword>
<dbReference type="OrthoDB" id="5241191at2"/>
<proteinExistence type="predicted"/>
<protein>
    <submittedName>
        <fullName evidence="4">Phospholipid/cholesterol/gamma-HCH transport system substrate-binding protein</fullName>
    </submittedName>
</protein>
<reference evidence="4 5" key="1">
    <citation type="submission" date="2018-03" db="EMBL/GenBank/DDBJ databases">
        <title>Genomic Encyclopedia of Type Strains, Phase III (KMG-III): the genomes of soil and plant-associated and newly described type strains.</title>
        <authorList>
            <person name="Whitman W."/>
        </authorList>
    </citation>
    <scope>NUCLEOTIDE SEQUENCE [LARGE SCALE GENOMIC DNA]</scope>
    <source>
        <strain evidence="4 5">CGMCC 4.7125</strain>
    </source>
</reference>
<evidence type="ECO:0000313" key="5">
    <source>
        <dbReference type="Proteomes" id="UP000238362"/>
    </source>
</evidence>
<dbReference type="RefSeq" id="WP_106182249.1">
    <property type="nucleotide sequence ID" value="NZ_PVNH01000014.1"/>
</dbReference>
<gene>
    <name evidence="4" type="ORF">B0I33_114123</name>
</gene>
<evidence type="ECO:0000259" key="2">
    <source>
        <dbReference type="Pfam" id="PF02470"/>
    </source>
</evidence>
<comment type="caution">
    <text evidence="4">The sequence shown here is derived from an EMBL/GenBank/DDBJ whole genome shotgun (WGS) entry which is preliminary data.</text>
</comment>
<feature type="domain" description="Mce/MlaD" evidence="2">
    <location>
        <begin position="38"/>
        <end position="111"/>
    </location>
</feature>
<accession>A0A2T0LL76</accession>
<sequence>MITPFQSRDPVRLGFLGAAAVLAVVLLTFFWDRLPGTGTTYTAEFTEAAGLRSGDEVRVAGVQVGEVRSVDLEGDHVRVTFGVDDVWIGDETVAAIRIKTLLGAKNLALEPRGDAEQDPERPIPRERTVTPYDVNEAFGDLARTAGGLDTARLAESFRTLSETLRGTTPENLRGALDGLAALSRTVSERDADLERLLGNTGELSTTLAERSEQVRTLLSDGNVLLEEFRERREAVHALLTGARDLSRQLSGVVADNQRRLGPALAQLDRVTEVLRRNQDELDRSLRLAGPFYRLLGDAVSNGPWIDTYLCGLVTSGEDGSCRPPKPEGGQ</sequence>
<evidence type="ECO:0000313" key="4">
    <source>
        <dbReference type="EMBL" id="PRX43662.1"/>
    </source>
</evidence>
<organism evidence="4 5">
    <name type="scientific">Prauserella shujinwangii</name>
    <dbReference type="NCBI Taxonomy" id="1453103"/>
    <lineage>
        <taxon>Bacteria</taxon>
        <taxon>Bacillati</taxon>
        <taxon>Actinomycetota</taxon>
        <taxon>Actinomycetes</taxon>
        <taxon>Pseudonocardiales</taxon>
        <taxon>Pseudonocardiaceae</taxon>
        <taxon>Prauserella</taxon>
    </lineage>
</organism>
<keyword evidence="1" id="KW-0472">Membrane</keyword>
<dbReference type="InterPro" id="IPR052336">
    <property type="entry name" value="MlaD_Phospholipid_Transporter"/>
</dbReference>
<dbReference type="PANTHER" id="PTHR33371:SF18">
    <property type="entry name" value="MCE-FAMILY PROTEIN MCE3C"/>
    <property type="match status" value="1"/>
</dbReference>
<dbReference type="AlphaFoldDB" id="A0A2T0LL76"/>
<dbReference type="NCBIfam" id="TIGR00996">
    <property type="entry name" value="Mtu_fam_mce"/>
    <property type="match status" value="1"/>
</dbReference>
<evidence type="ECO:0000256" key="1">
    <source>
        <dbReference type="SAM" id="Phobius"/>
    </source>
</evidence>
<dbReference type="Pfam" id="PF11887">
    <property type="entry name" value="Mce4_CUP1"/>
    <property type="match status" value="1"/>
</dbReference>
<keyword evidence="5" id="KW-1185">Reference proteome</keyword>
<dbReference type="InterPro" id="IPR005693">
    <property type="entry name" value="Mce"/>
</dbReference>
<evidence type="ECO:0000259" key="3">
    <source>
        <dbReference type="Pfam" id="PF11887"/>
    </source>
</evidence>
<dbReference type="GO" id="GO:0005576">
    <property type="term" value="C:extracellular region"/>
    <property type="evidence" value="ECO:0007669"/>
    <property type="project" value="TreeGrafter"/>
</dbReference>
<name>A0A2T0LL76_9PSEU</name>
<dbReference type="InterPro" id="IPR024516">
    <property type="entry name" value="Mce_C"/>
</dbReference>
<feature type="transmembrane region" description="Helical" evidence="1">
    <location>
        <begin position="12"/>
        <end position="31"/>
    </location>
</feature>
<dbReference type="PANTHER" id="PTHR33371">
    <property type="entry name" value="INTERMEMBRANE PHOSPHOLIPID TRANSPORT SYSTEM BINDING PROTEIN MLAD-RELATED"/>
    <property type="match status" value="1"/>
</dbReference>
<dbReference type="Proteomes" id="UP000238362">
    <property type="component" value="Unassembled WGS sequence"/>
</dbReference>
<dbReference type="Pfam" id="PF02470">
    <property type="entry name" value="MlaD"/>
    <property type="match status" value="1"/>
</dbReference>
<dbReference type="InterPro" id="IPR003399">
    <property type="entry name" value="Mce/MlaD"/>
</dbReference>